<dbReference type="eggNOG" id="COG4842">
    <property type="taxonomic scope" value="Bacteria"/>
</dbReference>
<dbReference type="AlphaFoldDB" id="M0QM21"/>
<dbReference type="EMBL" id="BANX01000023">
    <property type="protein sequence ID" value="GAC69341.1"/>
    <property type="molecule type" value="Genomic_DNA"/>
</dbReference>
<dbReference type="RefSeq" id="WP_007622310.1">
    <property type="nucleotide sequence ID" value="NZ_BANX01000023.1"/>
</dbReference>
<evidence type="ECO:0000313" key="3">
    <source>
        <dbReference type="Proteomes" id="UP000011666"/>
    </source>
</evidence>
<comment type="similarity">
    <text evidence="1">Belongs to the WXG100 family.</text>
</comment>
<dbReference type="OrthoDB" id="3387628at2"/>
<reference evidence="2 3" key="1">
    <citation type="submission" date="2013-01" db="EMBL/GenBank/DDBJ databases">
        <title>Whole genome shotgun sequence of Gordonia soli NBRC 108243.</title>
        <authorList>
            <person name="Isaki-Nakamura S."/>
            <person name="Hosoyama A."/>
            <person name="Tsuchikane K."/>
            <person name="Ando Y."/>
            <person name="Baba S."/>
            <person name="Ohji S."/>
            <person name="Hamada M."/>
            <person name="Tamura T."/>
            <person name="Yamazoe A."/>
            <person name="Yamazaki S."/>
            <person name="Fujita N."/>
        </authorList>
    </citation>
    <scope>NUCLEOTIDE SEQUENCE [LARGE SCALE GENOMIC DNA]</scope>
    <source>
        <strain evidence="2 3">NBRC 108243</strain>
    </source>
</reference>
<gene>
    <name evidence="2" type="ORF">GS4_23_01380</name>
</gene>
<protein>
    <recommendedName>
        <fullName evidence="1">ESAT-6-like protein</fullName>
    </recommendedName>
</protein>
<sequence length="98" mass="10309">MSAPIQYGFAQIAALADALEQNGKNLITQTETLESAVKQLSGTFTGGAQAAYDAKIAAWKSEMSDTQDILHRIATAVRDGGNHMQTVDGQNANAIQSA</sequence>
<evidence type="ECO:0000256" key="1">
    <source>
        <dbReference type="RuleBase" id="RU362001"/>
    </source>
</evidence>
<dbReference type="Pfam" id="PF06013">
    <property type="entry name" value="WXG100"/>
    <property type="match status" value="1"/>
</dbReference>
<organism evidence="2 3">
    <name type="scientific">Gordonia soli NBRC 108243</name>
    <dbReference type="NCBI Taxonomy" id="1223545"/>
    <lineage>
        <taxon>Bacteria</taxon>
        <taxon>Bacillati</taxon>
        <taxon>Actinomycetota</taxon>
        <taxon>Actinomycetes</taxon>
        <taxon>Mycobacteriales</taxon>
        <taxon>Gordoniaceae</taxon>
        <taxon>Gordonia</taxon>
    </lineage>
</organism>
<dbReference type="Gene3D" id="1.10.287.1060">
    <property type="entry name" value="ESAT-6-like"/>
    <property type="match status" value="1"/>
</dbReference>
<name>M0QM21_9ACTN</name>
<keyword evidence="3" id="KW-1185">Reference proteome</keyword>
<dbReference type="InterPro" id="IPR010310">
    <property type="entry name" value="T7SS_ESAT-6-like"/>
</dbReference>
<proteinExistence type="inferred from homology"/>
<accession>M0QM21</accession>
<dbReference type="NCBIfam" id="TIGR03930">
    <property type="entry name" value="WXG100_ESAT6"/>
    <property type="match status" value="1"/>
</dbReference>
<dbReference type="SUPFAM" id="SSF140453">
    <property type="entry name" value="EsxAB dimer-like"/>
    <property type="match status" value="1"/>
</dbReference>
<dbReference type="Proteomes" id="UP000011666">
    <property type="component" value="Unassembled WGS sequence"/>
</dbReference>
<evidence type="ECO:0000313" key="2">
    <source>
        <dbReference type="EMBL" id="GAC69341.1"/>
    </source>
</evidence>
<comment type="caution">
    <text evidence="2">The sequence shown here is derived from an EMBL/GenBank/DDBJ whole genome shotgun (WGS) entry which is preliminary data.</text>
</comment>
<dbReference type="InterPro" id="IPR036689">
    <property type="entry name" value="ESAT-6-like_sf"/>
</dbReference>
<dbReference type="STRING" id="1223545.GS4_23_01380"/>